<protein>
    <submittedName>
        <fullName evidence="2">Uncharacterized protein</fullName>
    </submittedName>
</protein>
<dbReference type="AlphaFoldDB" id="A0A0F0LCT3"/>
<feature type="transmembrane region" description="Helical" evidence="1">
    <location>
        <begin position="88"/>
        <end position="110"/>
    </location>
</feature>
<dbReference type="Pfam" id="PF19545">
    <property type="entry name" value="DUF6069"/>
    <property type="match status" value="1"/>
</dbReference>
<feature type="transmembrane region" description="Helical" evidence="1">
    <location>
        <begin position="56"/>
        <end position="76"/>
    </location>
</feature>
<dbReference type="Proteomes" id="UP000033640">
    <property type="component" value="Unassembled WGS sequence"/>
</dbReference>
<comment type="caution">
    <text evidence="2">The sequence shown here is derived from an EMBL/GenBank/DDBJ whole genome shotgun (WGS) entry which is preliminary data.</text>
</comment>
<evidence type="ECO:0000313" key="2">
    <source>
        <dbReference type="EMBL" id="KJL30489.1"/>
    </source>
</evidence>
<evidence type="ECO:0000313" key="3">
    <source>
        <dbReference type="Proteomes" id="UP000033640"/>
    </source>
</evidence>
<dbReference type="EMBL" id="JYIW01000019">
    <property type="protein sequence ID" value="KJL30489.1"/>
    <property type="molecule type" value="Genomic_DNA"/>
</dbReference>
<sequence>MAAIAPTEHPTTRSRVRVGITLLAAAVVAILLNAAVAAVAVAAGAPSGYGPLTPPAYGLFTVLGVGIGWLGWRLVLSRSEHPSRTLSVLVPVVLVASFIPDILLLVLRFIPGTTTSAAIALMAMHVVVVLVAVPAYLLATRQRMQVNSARAA</sequence>
<dbReference type="PATRIC" id="fig|82380.11.peg.904"/>
<organism evidence="2 3">
    <name type="scientific">Microbacterium oxydans</name>
    <dbReference type="NCBI Taxonomy" id="82380"/>
    <lineage>
        <taxon>Bacteria</taxon>
        <taxon>Bacillati</taxon>
        <taxon>Actinomycetota</taxon>
        <taxon>Actinomycetes</taxon>
        <taxon>Micrococcales</taxon>
        <taxon>Microbacteriaceae</taxon>
        <taxon>Microbacterium</taxon>
    </lineage>
</organism>
<keyword evidence="1" id="KW-0472">Membrane</keyword>
<accession>A0A0F0LCT3</accession>
<feature type="transmembrane region" description="Helical" evidence="1">
    <location>
        <begin position="116"/>
        <end position="139"/>
    </location>
</feature>
<dbReference type="RefSeq" id="WP_045278294.1">
    <property type="nucleotide sequence ID" value="NZ_CAKKLT010000083.1"/>
</dbReference>
<feature type="transmembrane region" description="Helical" evidence="1">
    <location>
        <begin position="20"/>
        <end position="44"/>
    </location>
</feature>
<name>A0A0F0LCT3_9MICO</name>
<keyword evidence="1" id="KW-0812">Transmembrane</keyword>
<dbReference type="InterPro" id="IPR045713">
    <property type="entry name" value="DUF6069"/>
</dbReference>
<keyword evidence="1" id="KW-1133">Transmembrane helix</keyword>
<dbReference type="OrthoDB" id="4265116at2"/>
<proteinExistence type="predicted"/>
<gene>
    <name evidence="2" type="ORF">RS83_00875</name>
</gene>
<reference evidence="2 3" key="1">
    <citation type="submission" date="2015-02" db="EMBL/GenBank/DDBJ databases">
        <title>Draft genome sequences of ten Microbacterium spp. with emphasis on heavy metal contaminated environments.</title>
        <authorList>
            <person name="Corretto E."/>
        </authorList>
    </citation>
    <scope>NUCLEOTIDE SEQUENCE [LARGE SCALE GENOMIC DNA]</scope>
    <source>
        <strain evidence="2 3">BEL4b</strain>
    </source>
</reference>
<evidence type="ECO:0000256" key="1">
    <source>
        <dbReference type="SAM" id="Phobius"/>
    </source>
</evidence>